<keyword evidence="5" id="KW-0156">Chromatin regulator</keyword>
<dbReference type="Gene3D" id="1.10.472.140">
    <property type="match status" value="1"/>
</dbReference>
<dbReference type="InterPro" id="IPR002720">
    <property type="entry name" value="RB_A"/>
</dbReference>
<dbReference type="GeneTree" id="ENSGT00950000183202"/>
<evidence type="ECO:0000256" key="10">
    <source>
        <dbReference type="ARBA" id="ARBA00056699"/>
    </source>
</evidence>
<dbReference type="FunFam" id="1.10.472.10:FF:000082">
    <property type="entry name" value="retinoblastoma-like protein 1 isoform X1"/>
    <property type="match status" value="1"/>
</dbReference>
<dbReference type="SMART" id="SM01367">
    <property type="entry name" value="DUF3452"/>
    <property type="match status" value="1"/>
</dbReference>
<dbReference type="Proteomes" id="UP001108240">
    <property type="component" value="Unplaced"/>
</dbReference>
<dbReference type="FunFam" id="1.10.472.10:FF:000035">
    <property type="entry name" value="RB transcriptional corepressor-like 1"/>
    <property type="match status" value="1"/>
</dbReference>
<dbReference type="GO" id="GO:2000134">
    <property type="term" value="P:negative regulation of G1/S transition of mitotic cell cycle"/>
    <property type="evidence" value="ECO:0007669"/>
    <property type="project" value="TreeGrafter"/>
</dbReference>
<feature type="domain" description="Cyclin-like" evidence="16">
    <location>
        <begin position="742"/>
        <end position="864"/>
    </location>
</feature>
<keyword evidence="6" id="KW-0805">Transcription regulation</keyword>
<dbReference type="GO" id="GO:0006325">
    <property type="term" value="P:chromatin organization"/>
    <property type="evidence" value="ECO:0007669"/>
    <property type="project" value="UniProtKB-KW"/>
</dbReference>
<keyword evidence="4" id="KW-0597">Phosphoprotein</keyword>
<dbReference type="GO" id="GO:0006357">
    <property type="term" value="P:regulation of transcription by RNA polymerase II"/>
    <property type="evidence" value="ECO:0007669"/>
    <property type="project" value="InterPro"/>
</dbReference>
<comment type="similarity">
    <text evidence="2">Belongs to the retinoblastoma protein (RB) family.</text>
</comment>
<keyword evidence="8" id="KW-0539">Nucleus</keyword>
<dbReference type="Pfam" id="PF01858">
    <property type="entry name" value="RB_A"/>
    <property type="match status" value="1"/>
</dbReference>
<dbReference type="InterPro" id="IPR024599">
    <property type="entry name" value="RB_N"/>
</dbReference>
<reference evidence="20" key="2">
    <citation type="submission" date="2025-09" db="UniProtKB">
        <authorList>
            <consortium name="Ensembl"/>
        </authorList>
    </citation>
    <scope>IDENTIFICATION</scope>
</reference>
<evidence type="ECO:0000259" key="19">
    <source>
        <dbReference type="SMART" id="SM01369"/>
    </source>
</evidence>
<dbReference type="GO" id="GO:0000977">
    <property type="term" value="F:RNA polymerase II transcription regulatory region sequence-specific DNA binding"/>
    <property type="evidence" value="ECO:0007669"/>
    <property type="project" value="TreeGrafter"/>
</dbReference>
<keyword evidence="3" id="KW-0678">Repressor</keyword>
<evidence type="ECO:0000256" key="11">
    <source>
        <dbReference type="ARBA" id="ARBA00065472"/>
    </source>
</evidence>
<dbReference type="AlphaFoldDB" id="A0A9J8B0F4"/>
<evidence type="ECO:0000256" key="6">
    <source>
        <dbReference type="ARBA" id="ARBA00023015"/>
    </source>
</evidence>
<dbReference type="SMART" id="SM00385">
    <property type="entry name" value="CYCLIN"/>
    <property type="match status" value="1"/>
</dbReference>
<evidence type="ECO:0000313" key="21">
    <source>
        <dbReference type="Proteomes" id="UP001108240"/>
    </source>
</evidence>
<keyword evidence="21" id="KW-1185">Reference proteome</keyword>
<proteinExistence type="inferred from homology"/>
<evidence type="ECO:0000256" key="7">
    <source>
        <dbReference type="ARBA" id="ARBA00023163"/>
    </source>
</evidence>
<evidence type="ECO:0000259" key="17">
    <source>
        <dbReference type="SMART" id="SM01367"/>
    </source>
</evidence>
<dbReference type="Pfam" id="PF01857">
    <property type="entry name" value="RB_B"/>
    <property type="match status" value="1"/>
</dbReference>
<dbReference type="SMART" id="SM01368">
    <property type="entry name" value="RB_A"/>
    <property type="match status" value="1"/>
</dbReference>
<dbReference type="InterPro" id="IPR002719">
    <property type="entry name" value="RB_B"/>
</dbReference>
<comment type="subcellular location">
    <subcellularLocation>
        <location evidence="1">Nucleus</location>
    </subcellularLocation>
</comment>
<evidence type="ECO:0000256" key="2">
    <source>
        <dbReference type="ARBA" id="ARBA00009475"/>
    </source>
</evidence>
<dbReference type="GO" id="GO:1990841">
    <property type="term" value="F:promoter-specific chromatin binding"/>
    <property type="evidence" value="ECO:0007669"/>
    <property type="project" value="UniProtKB-ARBA"/>
</dbReference>
<dbReference type="GO" id="GO:0030154">
    <property type="term" value="P:cell differentiation"/>
    <property type="evidence" value="ECO:0007669"/>
    <property type="project" value="TreeGrafter"/>
</dbReference>
<dbReference type="SMART" id="SM01369">
    <property type="entry name" value="Rb_C"/>
    <property type="match status" value="1"/>
</dbReference>
<accession>A0A9J8B0F4</accession>
<name>A0A9J8B0F4_CYPCA</name>
<evidence type="ECO:0000256" key="3">
    <source>
        <dbReference type="ARBA" id="ARBA00022491"/>
    </source>
</evidence>
<evidence type="ECO:0000256" key="12">
    <source>
        <dbReference type="ARBA" id="ARBA00071617"/>
    </source>
</evidence>
<dbReference type="Pfam" id="PF11934">
    <property type="entry name" value="DUF3452"/>
    <property type="match status" value="1"/>
</dbReference>
<dbReference type="Ensembl" id="ENSCCRT00000160940.1">
    <property type="protein sequence ID" value="ENSCCRP00000150327.1"/>
    <property type="gene ID" value="ENSCCRG00000011653.2"/>
</dbReference>
<protein>
    <recommendedName>
        <fullName evidence="12">Retinoblastoma-like protein 1</fullName>
    </recommendedName>
    <alternativeName>
        <fullName evidence="14">107 kDa retinoblastoma-associated protein</fullName>
    </alternativeName>
    <alternativeName>
        <fullName evidence="13">pRb1</fullName>
    </alternativeName>
</protein>
<dbReference type="PANTHER" id="PTHR13742">
    <property type="entry name" value="RETINOBLASTOMA-ASSOCIATED PROTEIN RB -RELATED"/>
    <property type="match status" value="1"/>
</dbReference>
<organism evidence="20 21">
    <name type="scientific">Cyprinus carpio carpio</name>
    <dbReference type="NCBI Taxonomy" id="630221"/>
    <lineage>
        <taxon>Eukaryota</taxon>
        <taxon>Metazoa</taxon>
        <taxon>Chordata</taxon>
        <taxon>Craniata</taxon>
        <taxon>Vertebrata</taxon>
        <taxon>Euteleostomi</taxon>
        <taxon>Actinopterygii</taxon>
        <taxon>Neopterygii</taxon>
        <taxon>Teleostei</taxon>
        <taxon>Ostariophysi</taxon>
        <taxon>Cypriniformes</taxon>
        <taxon>Cyprinidae</taxon>
        <taxon>Cyprininae</taxon>
        <taxon>Cyprinus</taxon>
    </lineage>
</organism>
<keyword evidence="7" id="KW-0804">Transcription</keyword>
<dbReference type="FunFam" id="1.10.472.140:FF:000001">
    <property type="entry name" value="Retinoblastoma-like 2, isoform CRA_a"/>
    <property type="match status" value="1"/>
</dbReference>
<evidence type="ECO:0000256" key="4">
    <source>
        <dbReference type="ARBA" id="ARBA00022553"/>
    </source>
</evidence>
<reference evidence="20" key="1">
    <citation type="submission" date="2025-08" db="UniProtKB">
        <authorList>
            <consortium name="Ensembl"/>
        </authorList>
    </citation>
    <scope>IDENTIFICATION</scope>
</reference>
<feature type="region of interest" description="Disordered" evidence="15">
    <location>
        <begin position="627"/>
        <end position="667"/>
    </location>
</feature>
<dbReference type="GO" id="GO:0000785">
    <property type="term" value="C:chromatin"/>
    <property type="evidence" value="ECO:0007669"/>
    <property type="project" value="TreeGrafter"/>
</dbReference>
<dbReference type="PANTHER" id="PTHR13742:SF20">
    <property type="entry name" value="RETINOBLASTOMA-LIKE PROTEIN 1"/>
    <property type="match status" value="1"/>
</dbReference>
<dbReference type="InterPro" id="IPR028309">
    <property type="entry name" value="RB_fam"/>
</dbReference>
<evidence type="ECO:0000259" key="18">
    <source>
        <dbReference type="SMART" id="SM01368"/>
    </source>
</evidence>
<evidence type="ECO:0000313" key="20">
    <source>
        <dbReference type="Ensembl" id="ENSCCRP00000150327.1"/>
    </source>
</evidence>
<feature type="domain" description="Retinoblastoma-associated protein C-terminal" evidence="19">
    <location>
        <begin position="879"/>
        <end position="993"/>
    </location>
</feature>
<dbReference type="GO" id="GO:0005667">
    <property type="term" value="C:transcription regulator complex"/>
    <property type="evidence" value="ECO:0007669"/>
    <property type="project" value="TreeGrafter"/>
</dbReference>
<feature type="domain" description="Retinoblastoma-associated protein N-terminal" evidence="17">
    <location>
        <begin position="71"/>
        <end position="218"/>
    </location>
</feature>
<keyword evidence="9" id="KW-0131">Cell cycle</keyword>
<comment type="subunit">
    <text evidence="11">Component of the DREAM complex (also named LINC complex) at least composed of E2F4, E2F5, LIN9, LIN37, LIN52, LIN54, MYBL1, MYBL2, RBL1, RBL2, RBBP4, TFDP1 and TFDP2. The complex exists in quiescent cells where it represses cell cycle-dependent genes. It dissociates in S phase when LIN9, LIN37, LIN52 and LIN54 form a subcomplex that binds to MYBL2. Interacts with AATF. Interacts with KDM5A. Interacts with KMT5B and KMT5C. Interacts with USP4. Interacts with RBBP9.</text>
</comment>
<evidence type="ECO:0000256" key="15">
    <source>
        <dbReference type="SAM" id="MobiDB-lite"/>
    </source>
</evidence>
<feature type="region of interest" description="Disordered" evidence="15">
    <location>
        <begin position="826"/>
        <end position="850"/>
    </location>
</feature>
<feature type="domain" description="Retinoblastoma-associated protein A-box" evidence="18">
    <location>
        <begin position="383"/>
        <end position="576"/>
    </location>
</feature>
<dbReference type="SUPFAM" id="SSF47954">
    <property type="entry name" value="Cyclin-like"/>
    <property type="match status" value="2"/>
</dbReference>
<evidence type="ECO:0000256" key="5">
    <source>
        <dbReference type="ARBA" id="ARBA00022853"/>
    </source>
</evidence>
<evidence type="ECO:0000256" key="13">
    <source>
        <dbReference type="ARBA" id="ARBA00081549"/>
    </source>
</evidence>
<dbReference type="InterPro" id="IPR013763">
    <property type="entry name" value="Cyclin-like_dom"/>
</dbReference>
<comment type="function">
    <text evidence="10">Key regulator of entry into cell division. Directly involved in heterochromatin formation by maintaining overall chromatin structure and, in particular, that of constitutive heterochromatin by stabilizing histone methylation. Recruits and targets histone methyltransferases KMT5B and KMT5C, leading to epigenetic transcriptional repression. Controls histone H4 'Lys-20' trimethylation. Probably acts as a transcription repressor by recruiting chromatin-modifying enzymes to promoters. Potent inhibitor of E2F-mediated trans-activation. May act as a tumor suppressor.</text>
</comment>
<evidence type="ECO:0000256" key="14">
    <source>
        <dbReference type="ARBA" id="ARBA00083153"/>
    </source>
</evidence>
<dbReference type="GO" id="GO:0005654">
    <property type="term" value="C:nucleoplasm"/>
    <property type="evidence" value="ECO:0007669"/>
    <property type="project" value="UniProtKB-ARBA"/>
</dbReference>
<evidence type="ECO:0000256" key="9">
    <source>
        <dbReference type="ARBA" id="ARBA00023306"/>
    </source>
</evidence>
<dbReference type="InterPro" id="IPR015030">
    <property type="entry name" value="RB_C"/>
</dbReference>
<dbReference type="Gene3D" id="1.10.472.10">
    <property type="entry name" value="Cyclin-like"/>
    <property type="match status" value="3"/>
</dbReference>
<sequence length="993" mass="112914">MRGDETDSESVKSADGSIRSSLEALCQELNMDEETAAEALENFSSIWNTYTLEGDVVHWLACSLYAACRKSSIPTVGRGVMEGNCVSLTRILRSAKLSLIQFFSKMKKWSDMSNLSQDFRSRVGRLERNFEVSTVIFRKFEPIFLDMFQNPQGEPPRLPRSLINTSFFCRRLPCHISDVFKFCWTLFVYTKGNFRMIGDDLVNSYHLLLCCLDLVFCNALMCSNKKDLINQYFRGLPKDTENLEEIPCVIDKLCELHDGLVVEAKGIKEHYFKPYIKTLFEKRVRNTHTHTFTTNLHCKNIMNYEEYVLTVGDFDERVFLGADADEEIGTPRKATAEPPSGQLSARMHVENNLQQHFEKTRSLAPSTPLTGRRYLKEKEVLVTPVSSATQSVSRLQSMVSGLRNAPSEALVQIFNSCSRNPTESILNRVKTMGERFKQAYTKPTDDLPGAHMDFAENRLKLAEILYFKILENIMTQEMKRLQGKDMAVLLEQEVLHCSLLACCLEVVLFAYSSQRTFPWILEIFQIPPFYFYKVIEVFIRSEEGLSRDMVKHLNSIEEQVLESKAWTRDSALWTALNNANNKVPTVEEVNFPSNFDTGNNAGGPTHLPLVALSPIIHPRIREVRTGLGSSARKDVPQSPISLHDRYSSPAAGSAKRRLFGDDPPPQSPVKRISVTPIKIIPNTTENNQNTTTTTTVLSMTRHKILFLTRRAASQSSNFRPVISPTHSHRPSTDPAVYHLASVRLRDLCLKLDISSELRGKIWTCFEHSLLHCTDLMKDRHLDQLLLCAVYIISKITKQEHTFQDIMKCYRTQPQANSHVYRSVLLKRRPREQQTDENMEANTTEADSESEERGDLIQFYNSVYVLKMKSFALKYAHSTLDNKVGAPPLSPFPSVRAQPLSPRRVSQRHSIFVSPHKNGSSLTPSTAYTYKFTGSPSKELSDINQMIRQGGVSKKRAFTMEGDDTESPSKCLRQENDDVLLKRLQDVVSERASL</sequence>
<dbReference type="InterPro" id="IPR036915">
    <property type="entry name" value="Cyclin-like_sf"/>
</dbReference>
<evidence type="ECO:0000256" key="1">
    <source>
        <dbReference type="ARBA" id="ARBA00004123"/>
    </source>
</evidence>
<evidence type="ECO:0000259" key="16">
    <source>
        <dbReference type="SMART" id="SM00385"/>
    </source>
</evidence>
<evidence type="ECO:0000256" key="8">
    <source>
        <dbReference type="ARBA" id="ARBA00023242"/>
    </source>
</evidence>